<dbReference type="PANTHER" id="PTHR10131">
    <property type="entry name" value="TNF RECEPTOR ASSOCIATED FACTOR"/>
    <property type="match status" value="1"/>
</dbReference>
<keyword evidence="8" id="KW-0833">Ubl conjugation pathway</keyword>
<dbReference type="SUPFAM" id="SSF57850">
    <property type="entry name" value="RING/U-box"/>
    <property type="match status" value="1"/>
</dbReference>
<dbReference type="SUPFAM" id="SSF160088">
    <property type="entry name" value="NRDP1 C-terminal domain-like"/>
    <property type="match status" value="1"/>
</dbReference>
<dbReference type="InterPro" id="IPR001841">
    <property type="entry name" value="Znf_RING"/>
</dbReference>
<dbReference type="InterPro" id="IPR015036">
    <property type="entry name" value="NRDP1"/>
</dbReference>
<dbReference type="Pfam" id="PF13923">
    <property type="entry name" value="zf-C3HC4_2"/>
    <property type="match status" value="1"/>
</dbReference>
<dbReference type="SUPFAM" id="SSF49599">
    <property type="entry name" value="TRAF domain-like"/>
    <property type="match status" value="1"/>
</dbReference>
<dbReference type="Pfam" id="PF08941">
    <property type="entry name" value="USP8_interact"/>
    <property type="match status" value="1"/>
</dbReference>
<dbReference type="EC" id="2.3.2.27" evidence="3"/>
<evidence type="ECO:0000256" key="6">
    <source>
        <dbReference type="ARBA" id="ARBA00022723"/>
    </source>
</evidence>
<keyword evidence="5" id="KW-0808">Transferase</keyword>
<accession>A0A0K2VGT2</accession>
<evidence type="ECO:0000313" key="15">
    <source>
        <dbReference type="EMBL" id="CDW49663.1"/>
    </source>
</evidence>
<dbReference type="GO" id="GO:0061630">
    <property type="term" value="F:ubiquitin protein ligase activity"/>
    <property type="evidence" value="ECO:0007669"/>
    <property type="project" value="UniProtKB-EC"/>
</dbReference>
<keyword evidence="7 12" id="KW-0863">Zinc-finger</keyword>
<evidence type="ECO:0000256" key="7">
    <source>
        <dbReference type="ARBA" id="ARBA00022771"/>
    </source>
</evidence>
<dbReference type="PANTHER" id="PTHR10131:SF157">
    <property type="entry name" value="RECEPTOR-ASSOCIATED FACTOR, PUTATIVE-RELATED"/>
    <property type="match status" value="1"/>
</dbReference>
<protein>
    <recommendedName>
        <fullName evidence="4">E3 ubiquitin-protein ligase NRDP1</fullName>
        <ecNumber evidence="3">2.3.2.27</ecNumber>
    </recommendedName>
    <alternativeName>
        <fullName evidence="10">RING finger protein 41</fullName>
    </alternativeName>
    <alternativeName>
        <fullName evidence="11">RING-type E3 ubiquitin transferase NRDP1</fullName>
    </alternativeName>
</protein>
<evidence type="ECO:0000256" key="12">
    <source>
        <dbReference type="PROSITE-ProRule" id="PRU00175"/>
    </source>
</evidence>
<feature type="coiled-coil region" evidence="13">
    <location>
        <begin position="133"/>
        <end position="160"/>
    </location>
</feature>
<keyword evidence="9" id="KW-0862">Zinc</keyword>
<feature type="domain" description="RING-type" evidence="14">
    <location>
        <begin position="18"/>
        <end position="57"/>
    </location>
</feature>
<organism evidence="15">
    <name type="scientific">Lepeophtheirus salmonis</name>
    <name type="common">Salmon louse</name>
    <name type="synonym">Caligus salmonis</name>
    <dbReference type="NCBI Taxonomy" id="72036"/>
    <lineage>
        <taxon>Eukaryota</taxon>
        <taxon>Metazoa</taxon>
        <taxon>Ecdysozoa</taxon>
        <taxon>Arthropoda</taxon>
        <taxon>Crustacea</taxon>
        <taxon>Multicrustacea</taxon>
        <taxon>Hexanauplia</taxon>
        <taxon>Copepoda</taxon>
        <taxon>Siphonostomatoida</taxon>
        <taxon>Caligidae</taxon>
        <taxon>Lepeophtheirus</taxon>
    </lineage>
</organism>
<evidence type="ECO:0000256" key="11">
    <source>
        <dbReference type="ARBA" id="ARBA00031762"/>
    </source>
</evidence>
<evidence type="ECO:0000256" key="1">
    <source>
        <dbReference type="ARBA" id="ARBA00000900"/>
    </source>
</evidence>
<dbReference type="InterPro" id="IPR013083">
    <property type="entry name" value="Znf_RING/FYVE/PHD"/>
</dbReference>
<evidence type="ECO:0000256" key="5">
    <source>
        <dbReference type="ARBA" id="ARBA00022679"/>
    </source>
</evidence>
<dbReference type="AlphaFoldDB" id="A0A0K2VGT2"/>
<dbReference type="EMBL" id="HACA01032302">
    <property type="protein sequence ID" value="CDW49663.1"/>
    <property type="molecule type" value="Transcribed_RNA"/>
</dbReference>
<dbReference type="PROSITE" id="PS50089">
    <property type="entry name" value="ZF_RING_2"/>
    <property type="match status" value="1"/>
</dbReference>
<comment type="catalytic activity">
    <reaction evidence="1">
        <text>S-ubiquitinyl-[E2 ubiquitin-conjugating enzyme]-L-cysteine + [acceptor protein]-L-lysine = [E2 ubiquitin-conjugating enzyme]-L-cysteine + N(6)-ubiquitinyl-[acceptor protein]-L-lysine.</text>
        <dbReference type="EC" id="2.3.2.27"/>
    </reaction>
</comment>
<dbReference type="InterPro" id="IPR037255">
    <property type="entry name" value="NRDP1_C"/>
</dbReference>
<reference evidence="15" key="1">
    <citation type="submission" date="2014-05" db="EMBL/GenBank/DDBJ databases">
        <authorList>
            <person name="Chronopoulou M."/>
        </authorList>
    </citation>
    <scope>NUCLEOTIDE SEQUENCE</scope>
    <source>
        <tissue evidence="15">Whole organism</tissue>
    </source>
</reference>
<dbReference type="GO" id="GO:0008270">
    <property type="term" value="F:zinc ion binding"/>
    <property type="evidence" value="ECO:0007669"/>
    <property type="project" value="UniProtKB-KW"/>
</dbReference>
<evidence type="ECO:0000256" key="8">
    <source>
        <dbReference type="ARBA" id="ARBA00022786"/>
    </source>
</evidence>
<dbReference type="PROSITE" id="PS00518">
    <property type="entry name" value="ZF_RING_1"/>
    <property type="match status" value="1"/>
</dbReference>
<comment type="pathway">
    <text evidence="2">Protein modification; protein ubiquitination.</text>
</comment>
<keyword evidence="6" id="KW-0479">Metal-binding</keyword>
<evidence type="ECO:0000256" key="4">
    <source>
        <dbReference type="ARBA" id="ARBA00015711"/>
    </source>
</evidence>
<sequence>MGFEVDRFEGDVSEEFFCSICSGILEEAIQAPGCEHCFCSLCIKQWLPRHPTCPVDRSPLSLHDLKPIPRVLKNLLAKLLIRCGHKDCAKLVKLEQLSSHMKDCEFNPKKPVICDQGCGLALSKENLTSHNCITELKSRVENQEKIIISYEKQFKDLKERVHSLDISESTRNITPDQNDLSEGIVVWANSLARAKVTTWGGIISTPDSKSQSNVKRSLIESGCPRQIAKKLMENVHEMRWPLGLLNLKTRRENQRQYKKYICRRIPNKQAVVMMACDNYHMSDDMIIEPGLVMIFAHGIE</sequence>
<dbReference type="InterPro" id="IPR017907">
    <property type="entry name" value="Znf_RING_CS"/>
</dbReference>
<dbReference type="OrthoDB" id="1630758at2759"/>
<evidence type="ECO:0000259" key="14">
    <source>
        <dbReference type="PROSITE" id="PS50089"/>
    </source>
</evidence>
<dbReference type="GO" id="GO:0043122">
    <property type="term" value="P:regulation of canonical NF-kappaB signal transduction"/>
    <property type="evidence" value="ECO:0007669"/>
    <property type="project" value="TreeGrafter"/>
</dbReference>
<evidence type="ECO:0000256" key="10">
    <source>
        <dbReference type="ARBA" id="ARBA00030556"/>
    </source>
</evidence>
<dbReference type="Gene3D" id="3.30.40.10">
    <property type="entry name" value="Zinc/RING finger domain, C3HC4 (zinc finger)"/>
    <property type="match status" value="2"/>
</dbReference>
<dbReference type="GO" id="GO:0016567">
    <property type="term" value="P:protein ubiquitination"/>
    <property type="evidence" value="ECO:0007669"/>
    <property type="project" value="UniProtKB-UniPathway"/>
</dbReference>
<evidence type="ECO:0000256" key="9">
    <source>
        <dbReference type="ARBA" id="ARBA00022833"/>
    </source>
</evidence>
<evidence type="ECO:0000256" key="3">
    <source>
        <dbReference type="ARBA" id="ARBA00012483"/>
    </source>
</evidence>
<keyword evidence="13" id="KW-0175">Coiled coil</keyword>
<evidence type="ECO:0000256" key="13">
    <source>
        <dbReference type="SAM" id="Coils"/>
    </source>
</evidence>
<name>A0A0K2VGT2_LEPSM</name>
<proteinExistence type="predicted"/>
<dbReference type="UniPathway" id="UPA00143"/>
<evidence type="ECO:0000256" key="2">
    <source>
        <dbReference type="ARBA" id="ARBA00004906"/>
    </source>
</evidence>